<name>F7NKP3_9FIRM</name>
<keyword evidence="1" id="KW-0472">Membrane</keyword>
<proteinExistence type="predicted"/>
<evidence type="ECO:0000256" key="1">
    <source>
        <dbReference type="SAM" id="Phobius"/>
    </source>
</evidence>
<reference evidence="2 3" key="1">
    <citation type="journal article" date="2011" name="EMBO J.">
        <title>Structural diversity of bacterial flagellar motors.</title>
        <authorList>
            <person name="Chen S."/>
            <person name="Beeby M."/>
            <person name="Murphy G.E."/>
            <person name="Leadbetter J.R."/>
            <person name="Hendrixson D.R."/>
            <person name="Briegel A."/>
            <person name="Li Z."/>
            <person name="Shi J."/>
            <person name="Tocheva E.I."/>
            <person name="Muller A."/>
            <person name="Dobro M.J."/>
            <person name="Jensen G.J."/>
        </authorList>
    </citation>
    <scope>NUCLEOTIDE SEQUENCE [LARGE SCALE GENOMIC DNA]</scope>
    <source>
        <strain evidence="2 3">DSM 6540</strain>
    </source>
</reference>
<dbReference type="Pfam" id="PF16481">
    <property type="entry name" value="DUF5058"/>
    <property type="match status" value="1"/>
</dbReference>
<gene>
    <name evidence="2" type="ORF">ALO_13309</name>
</gene>
<comment type="caution">
    <text evidence="2">The sequence shown here is derived from an EMBL/GenBank/DDBJ whole genome shotgun (WGS) entry which is preliminary data.</text>
</comment>
<dbReference type="AlphaFoldDB" id="F7NKP3"/>
<feature type="transmembrane region" description="Helical" evidence="1">
    <location>
        <begin position="215"/>
        <end position="231"/>
    </location>
</feature>
<sequence>MDLNTIINSPGMWLASSVMVIVILVQSIVFLREAFQAADRLNMPRKQCYAGMRSAMITALGPAFAPVIVLLALIAVVGAPTAWMRLNDIGAARTELAIVTLASKVIGVDPQSAAFNLKAYTYSLWGMALNNMGWMLVALLFTHKMSGMVTKLNQKYDPKWMKYLMTGATVGLFAFLLSGQLIGAKADKWYAAFIAAACMLCISKLFRKHQRLQELALGISMLVGMMLATAIV</sequence>
<evidence type="ECO:0000313" key="3">
    <source>
        <dbReference type="Proteomes" id="UP000003240"/>
    </source>
</evidence>
<dbReference type="RefSeq" id="WP_004096520.1">
    <property type="nucleotide sequence ID" value="NZ_AFGF01000119.1"/>
</dbReference>
<dbReference type="EMBL" id="AFGF01000119">
    <property type="protein sequence ID" value="EGO63347.1"/>
    <property type="molecule type" value="Genomic_DNA"/>
</dbReference>
<dbReference type="InterPro" id="IPR032479">
    <property type="entry name" value="DUF5058"/>
</dbReference>
<feature type="transmembrane region" description="Helical" evidence="1">
    <location>
        <begin position="56"/>
        <end position="77"/>
    </location>
</feature>
<dbReference type="STRING" id="1009370.ALO_13309"/>
<dbReference type="Proteomes" id="UP000003240">
    <property type="component" value="Unassembled WGS sequence"/>
</dbReference>
<dbReference type="eggNOG" id="ENOG502ZA1I">
    <property type="taxonomic scope" value="Bacteria"/>
</dbReference>
<feature type="transmembrane region" description="Helical" evidence="1">
    <location>
        <begin position="12"/>
        <end position="35"/>
    </location>
</feature>
<feature type="transmembrane region" description="Helical" evidence="1">
    <location>
        <begin position="189"/>
        <end position="206"/>
    </location>
</feature>
<keyword evidence="3" id="KW-1185">Reference proteome</keyword>
<accession>F7NKP3</accession>
<evidence type="ECO:0000313" key="2">
    <source>
        <dbReference type="EMBL" id="EGO63347.1"/>
    </source>
</evidence>
<protein>
    <recommendedName>
        <fullName evidence="4">DUF5058 family protein</fullName>
    </recommendedName>
</protein>
<evidence type="ECO:0008006" key="4">
    <source>
        <dbReference type="Google" id="ProtNLM"/>
    </source>
</evidence>
<keyword evidence="1" id="KW-0812">Transmembrane</keyword>
<feature type="transmembrane region" description="Helical" evidence="1">
    <location>
        <begin position="122"/>
        <end position="142"/>
    </location>
</feature>
<feature type="transmembrane region" description="Helical" evidence="1">
    <location>
        <begin position="163"/>
        <end position="183"/>
    </location>
</feature>
<keyword evidence="1" id="KW-1133">Transmembrane helix</keyword>
<organism evidence="2 3">
    <name type="scientific">Acetonema longum DSM 6540</name>
    <dbReference type="NCBI Taxonomy" id="1009370"/>
    <lineage>
        <taxon>Bacteria</taxon>
        <taxon>Bacillati</taxon>
        <taxon>Bacillota</taxon>
        <taxon>Negativicutes</taxon>
        <taxon>Acetonemataceae</taxon>
        <taxon>Acetonema</taxon>
    </lineage>
</organism>